<dbReference type="RefSeq" id="WP_114375650.1">
    <property type="nucleotide sequence ID" value="NZ_CP031092.1"/>
</dbReference>
<evidence type="ECO:0000313" key="4">
    <source>
        <dbReference type="EMBL" id="AXF57641.1"/>
    </source>
</evidence>
<evidence type="ECO:0000313" key="5">
    <source>
        <dbReference type="Proteomes" id="UP000252100"/>
    </source>
</evidence>
<accession>A0A345C360</accession>
<gene>
    <name evidence="4" type="ORF">DT065_17705</name>
</gene>
<dbReference type="KEGG" id="rue:DT065_17705"/>
<proteinExistence type="inferred from homology"/>
<evidence type="ECO:0000259" key="2">
    <source>
        <dbReference type="Pfam" id="PF01370"/>
    </source>
</evidence>
<protein>
    <submittedName>
        <fullName evidence="4">TIGR01777 family protein</fullName>
    </submittedName>
</protein>
<dbReference type="AlphaFoldDB" id="A0A345C360"/>
<sequence>MHVVITGGTGLVGKALTEKLRSLDHSVSILTRNVQNKQNENNLHYIEWLSDNKPEQELKNVDAIVNLAGASISSRWTKKHKARIKNSRIQATRECIRLMENLPDGPPNVFVSASAMGYYGISETEAFTEDSAPANQNFLQEVSERWEQEAKPAEELGVRTVYGRFGLILDPSEGALPKMILPYKLGAGGPIGNGKQWYSWVHRDDVAAFIIHAQEQAHVEGVYNVTAPNPERMRDFGKKIATTLNRPHWLPTPAFAVRTALGEMSALVVNGQKVIPARTQESGFRFHYEKAEEALADLFGKDESS</sequence>
<dbReference type="PANTHER" id="PTHR11092">
    <property type="entry name" value="SUGAR NUCLEOTIDE EPIMERASE RELATED"/>
    <property type="match status" value="1"/>
</dbReference>
<dbReference type="InterPro" id="IPR010099">
    <property type="entry name" value="SDR39U1"/>
</dbReference>
<organism evidence="4 5">
    <name type="scientific">Salicibibacter kimchii</name>
    <dbReference type="NCBI Taxonomy" id="2099786"/>
    <lineage>
        <taxon>Bacteria</taxon>
        <taxon>Bacillati</taxon>
        <taxon>Bacillota</taxon>
        <taxon>Bacilli</taxon>
        <taxon>Bacillales</taxon>
        <taxon>Bacillaceae</taxon>
        <taxon>Salicibibacter</taxon>
    </lineage>
</organism>
<feature type="domain" description="NAD-dependent epimerase/dehydratase" evidence="2">
    <location>
        <begin position="3"/>
        <end position="225"/>
    </location>
</feature>
<dbReference type="InterPro" id="IPR001509">
    <property type="entry name" value="Epimerase_deHydtase"/>
</dbReference>
<dbReference type="EMBL" id="CP031092">
    <property type="protein sequence ID" value="AXF57641.1"/>
    <property type="molecule type" value="Genomic_DNA"/>
</dbReference>
<evidence type="ECO:0000256" key="1">
    <source>
        <dbReference type="ARBA" id="ARBA00009353"/>
    </source>
</evidence>
<comment type="similarity">
    <text evidence="1">Belongs to the NAD(P)-dependent epimerase/dehydratase family. SDR39U1 subfamily.</text>
</comment>
<reference evidence="4 5" key="1">
    <citation type="journal article" date="2018" name="J. Microbiol.">
        <title>Salicibibacter kimchii gen. nov., sp. nov., a moderately halophilic and alkalitolerant bacterium in the family Bacillaceae, isolated from kimchi.</title>
        <authorList>
            <person name="Jang J.Y."/>
            <person name="Oh Y.J."/>
            <person name="Lim S.K."/>
            <person name="Park H.K."/>
            <person name="Lee C."/>
            <person name="Kim J.Y."/>
            <person name="Lee M.A."/>
            <person name="Choi H.J."/>
        </authorList>
    </citation>
    <scope>NUCLEOTIDE SEQUENCE [LARGE SCALE GENOMIC DNA]</scope>
    <source>
        <strain evidence="4 5">NKC1-1</strain>
    </source>
</reference>
<dbReference type="InterPro" id="IPR013549">
    <property type="entry name" value="DUF1731"/>
</dbReference>
<dbReference type="PANTHER" id="PTHR11092:SF0">
    <property type="entry name" value="EPIMERASE FAMILY PROTEIN SDR39U1"/>
    <property type="match status" value="1"/>
</dbReference>
<dbReference type="Pfam" id="PF08338">
    <property type="entry name" value="DUF1731"/>
    <property type="match status" value="1"/>
</dbReference>
<dbReference type="SUPFAM" id="SSF51735">
    <property type="entry name" value="NAD(P)-binding Rossmann-fold domains"/>
    <property type="match status" value="1"/>
</dbReference>
<dbReference type="Pfam" id="PF01370">
    <property type="entry name" value="Epimerase"/>
    <property type="match status" value="1"/>
</dbReference>
<dbReference type="NCBIfam" id="TIGR01777">
    <property type="entry name" value="yfcH"/>
    <property type="match status" value="1"/>
</dbReference>
<dbReference type="InterPro" id="IPR036291">
    <property type="entry name" value="NAD(P)-bd_dom_sf"/>
</dbReference>
<evidence type="ECO:0000259" key="3">
    <source>
        <dbReference type="Pfam" id="PF08338"/>
    </source>
</evidence>
<name>A0A345C360_9BACI</name>
<feature type="domain" description="DUF1731" evidence="3">
    <location>
        <begin position="252"/>
        <end position="298"/>
    </location>
</feature>
<dbReference type="Gene3D" id="3.40.50.720">
    <property type="entry name" value="NAD(P)-binding Rossmann-like Domain"/>
    <property type="match status" value="1"/>
</dbReference>
<dbReference type="OrthoDB" id="9801773at2"/>
<dbReference type="CDD" id="cd05242">
    <property type="entry name" value="SDR_a8"/>
    <property type="match status" value="1"/>
</dbReference>
<dbReference type="Proteomes" id="UP000252100">
    <property type="component" value="Chromosome"/>
</dbReference>
<keyword evidence="5" id="KW-1185">Reference proteome</keyword>